<feature type="domain" description="Peptidase M20 dimerisation" evidence="4">
    <location>
        <begin position="191"/>
        <end position="347"/>
    </location>
</feature>
<dbReference type="GO" id="GO:0046872">
    <property type="term" value="F:metal ion binding"/>
    <property type="evidence" value="ECO:0007669"/>
    <property type="project" value="UniProtKB-KW"/>
</dbReference>
<keyword evidence="1" id="KW-0645">Protease</keyword>
<dbReference type="Pfam" id="PF07687">
    <property type="entry name" value="M20_dimer"/>
    <property type="match status" value="1"/>
</dbReference>
<dbReference type="Proteomes" id="UP000219252">
    <property type="component" value="Unassembled WGS sequence"/>
</dbReference>
<evidence type="ECO:0000256" key="2">
    <source>
        <dbReference type="ARBA" id="ARBA00022723"/>
    </source>
</evidence>
<dbReference type="Pfam" id="PF01546">
    <property type="entry name" value="Peptidase_M20"/>
    <property type="match status" value="1"/>
</dbReference>
<gene>
    <name evidence="5" type="ORF">SAMN05877842_1094</name>
</gene>
<evidence type="ECO:0000313" key="5">
    <source>
        <dbReference type="EMBL" id="SOC40841.1"/>
    </source>
</evidence>
<dbReference type="InterPro" id="IPR051458">
    <property type="entry name" value="Cyt/Met_Dipeptidase"/>
</dbReference>
<dbReference type="EMBL" id="OBQC01000009">
    <property type="protein sequence ID" value="SOC40841.1"/>
    <property type="molecule type" value="Genomic_DNA"/>
</dbReference>
<dbReference type="NCBIfam" id="NF005034">
    <property type="entry name" value="PRK06446.1"/>
    <property type="match status" value="1"/>
</dbReference>
<evidence type="ECO:0000256" key="3">
    <source>
        <dbReference type="ARBA" id="ARBA00022801"/>
    </source>
</evidence>
<protein>
    <submittedName>
        <fullName evidence="5">Acetylornithine deacetylase/succinyl-diaminopimelate desuccinylase-like protein</fullName>
    </submittedName>
</protein>
<evidence type="ECO:0000313" key="6">
    <source>
        <dbReference type="Proteomes" id="UP000219252"/>
    </source>
</evidence>
<keyword evidence="2" id="KW-0479">Metal-binding</keyword>
<proteinExistence type="predicted"/>
<accession>A0A285UKS4</accession>
<dbReference type="RefSeq" id="WP_097149926.1">
    <property type="nucleotide sequence ID" value="NZ_OBQC01000009.1"/>
</dbReference>
<sequence length="461" mass="51913">MGKSINEIINENRDLYKQWLIDFCAVPSVAAQNRGMEESKKFLQHLFDTYIKEEVEFIETSGYPVAYSHIKSDSPYTISFYNHYDVQPEDPIELWNSPPFEATEKDGKIYARGIADNKGNLIARLAAVHALKQQNPYLPLNVKFIFEGEEEIGSIHLSEFAENHTDKIQSDGNVWEFGYRDVDGRLQVSLGVKGMLYVELSAEGANTDLHSANASIIESPAWRLLFALTSLKDQNDKVLIPGFYDDVIEPTDEEIEFLSQYLFDEEANKEHLGISQFVNNLTGLSLKKKHLFEPTCNICGINSGYTGEGSKTVLPNHAFAKLDFRLVPGQDSERILKLLREHLDNQGFQDIKIKEMSGVQAARTHPTETIVEAVIETVTESEEMSPNIVPNTPGTGPMYDLCQRFGIPSVSFGVGHYASNNHAPNENIRVQDFYKHIEQVADLIVRFEKKLASKGVVKSCN</sequence>
<dbReference type="OrthoDB" id="9761532at2"/>
<dbReference type="PANTHER" id="PTHR43270">
    <property type="entry name" value="BETA-ALA-HIS DIPEPTIDASE"/>
    <property type="match status" value="1"/>
</dbReference>
<dbReference type="InterPro" id="IPR011650">
    <property type="entry name" value="Peptidase_M20_dimer"/>
</dbReference>
<dbReference type="PANTHER" id="PTHR43270:SF8">
    <property type="entry name" value="DI- AND TRIPEPTIDASE DUG2-RELATED"/>
    <property type="match status" value="1"/>
</dbReference>
<reference evidence="6" key="1">
    <citation type="submission" date="2017-08" db="EMBL/GenBank/DDBJ databases">
        <authorList>
            <person name="Varghese N."/>
            <person name="Submissions S."/>
        </authorList>
    </citation>
    <scope>NUCLEOTIDE SEQUENCE [LARGE SCALE GENOMIC DNA]</scope>
    <source>
        <strain evidence="6">JC23</strain>
    </source>
</reference>
<keyword evidence="6" id="KW-1185">Reference proteome</keyword>
<dbReference type="SUPFAM" id="SSF53187">
    <property type="entry name" value="Zn-dependent exopeptidases"/>
    <property type="match status" value="1"/>
</dbReference>
<dbReference type="GO" id="GO:0009089">
    <property type="term" value="P:lysine biosynthetic process via diaminopimelate"/>
    <property type="evidence" value="ECO:0007669"/>
    <property type="project" value="TreeGrafter"/>
</dbReference>
<dbReference type="Gene3D" id="3.40.630.10">
    <property type="entry name" value="Zn peptidases"/>
    <property type="match status" value="1"/>
</dbReference>
<evidence type="ECO:0000256" key="1">
    <source>
        <dbReference type="ARBA" id="ARBA00022670"/>
    </source>
</evidence>
<name>A0A285UKS4_9BACL</name>
<dbReference type="GO" id="GO:0008233">
    <property type="term" value="F:peptidase activity"/>
    <property type="evidence" value="ECO:0007669"/>
    <property type="project" value="UniProtKB-KW"/>
</dbReference>
<evidence type="ECO:0000259" key="4">
    <source>
        <dbReference type="Pfam" id="PF07687"/>
    </source>
</evidence>
<dbReference type="GO" id="GO:0006508">
    <property type="term" value="P:proteolysis"/>
    <property type="evidence" value="ECO:0007669"/>
    <property type="project" value="UniProtKB-KW"/>
</dbReference>
<dbReference type="GO" id="GO:0005829">
    <property type="term" value="C:cytosol"/>
    <property type="evidence" value="ECO:0007669"/>
    <property type="project" value="TreeGrafter"/>
</dbReference>
<organism evidence="5 6">
    <name type="scientific">Ureibacillus acetophenoni</name>
    <dbReference type="NCBI Taxonomy" id="614649"/>
    <lineage>
        <taxon>Bacteria</taxon>
        <taxon>Bacillati</taxon>
        <taxon>Bacillota</taxon>
        <taxon>Bacilli</taxon>
        <taxon>Bacillales</taxon>
        <taxon>Caryophanaceae</taxon>
        <taxon>Ureibacillus</taxon>
    </lineage>
</organism>
<dbReference type="Gene3D" id="3.30.70.360">
    <property type="match status" value="1"/>
</dbReference>
<dbReference type="AlphaFoldDB" id="A0A285UKS4"/>
<dbReference type="GO" id="GO:0009014">
    <property type="term" value="F:succinyl-diaminopimelate desuccinylase activity"/>
    <property type="evidence" value="ECO:0007669"/>
    <property type="project" value="TreeGrafter"/>
</dbReference>
<keyword evidence="3" id="KW-0378">Hydrolase</keyword>
<dbReference type="InterPro" id="IPR002933">
    <property type="entry name" value="Peptidase_M20"/>
</dbReference>